<evidence type="ECO:0000313" key="2">
    <source>
        <dbReference type="EMBL" id="KAJ8918937.1"/>
    </source>
</evidence>
<sequence length="240" mass="26149">MPNQTKGASPYDDAALKQESPEKKSPVKAKAQSPAQEKTQSTGWFGGIFSKLALKPKNQMKLPDDKNPKIVWDQDKKKWINVDEDPNDPSTDFKPPPKLADLMPKSAPGTVPMYNQVPQRNLPAYDVGQVPDRPSSTSGGESIRNASEDAIKSNQPNMFKMQRGRNLKNSYVDVFNPGGKPGSSGAASLPPAVEQVRTGAPQMNFFIPQPVTDPNAPVDFLTPGGVPQLVDQQKRKTNIS</sequence>
<evidence type="ECO:0000256" key="1">
    <source>
        <dbReference type="SAM" id="MobiDB-lite"/>
    </source>
</evidence>
<gene>
    <name evidence="2" type="ORF">NQ315_016839</name>
</gene>
<dbReference type="GO" id="GO:0012507">
    <property type="term" value="C:ER to Golgi transport vesicle membrane"/>
    <property type="evidence" value="ECO:0007669"/>
    <property type="project" value="TreeGrafter"/>
</dbReference>
<keyword evidence="3" id="KW-1185">Reference proteome</keyword>
<name>A0AAV8VYF4_9CUCU</name>
<dbReference type="PANTHER" id="PTHR13402">
    <property type="entry name" value="RGPR-RELATED"/>
    <property type="match status" value="1"/>
</dbReference>
<proteinExistence type="predicted"/>
<dbReference type="GO" id="GO:0070973">
    <property type="term" value="P:protein localization to endoplasmic reticulum exit site"/>
    <property type="evidence" value="ECO:0007669"/>
    <property type="project" value="TreeGrafter"/>
</dbReference>
<comment type="caution">
    <text evidence="2">The sequence shown here is derived from an EMBL/GenBank/DDBJ whole genome shotgun (WGS) entry which is preliminary data.</text>
</comment>
<dbReference type="AlphaFoldDB" id="A0AAV8VYF4"/>
<organism evidence="2 3">
    <name type="scientific">Exocentrus adspersus</name>
    <dbReference type="NCBI Taxonomy" id="1586481"/>
    <lineage>
        <taxon>Eukaryota</taxon>
        <taxon>Metazoa</taxon>
        <taxon>Ecdysozoa</taxon>
        <taxon>Arthropoda</taxon>
        <taxon>Hexapoda</taxon>
        <taxon>Insecta</taxon>
        <taxon>Pterygota</taxon>
        <taxon>Neoptera</taxon>
        <taxon>Endopterygota</taxon>
        <taxon>Coleoptera</taxon>
        <taxon>Polyphaga</taxon>
        <taxon>Cucujiformia</taxon>
        <taxon>Chrysomeloidea</taxon>
        <taxon>Cerambycidae</taxon>
        <taxon>Lamiinae</taxon>
        <taxon>Acanthocinini</taxon>
        <taxon>Exocentrus</taxon>
    </lineage>
</organism>
<feature type="compositionally biased region" description="Low complexity" evidence="1">
    <location>
        <begin position="183"/>
        <end position="192"/>
    </location>
</feature>
<feature type="compositionally biased region" description="Basic and acidic residues" evidence="1">
    <location>
        <begin position="62"/>
        <end position="81"/>
    </location>
</feature>
<evidence type="ECO:0000313" key="3">
    <source>
        <dbReference type="Proteomes" id="UP001159042"/>
    </source>
</evidence>
<feature type="compositionally biased region" description="Basic and acidic residues" evidence="1">
    <location>
        <begin position="14"/>
        <end position="25"/>
    </location>
</feature>
<dbReference type="GO" id="GO:0070971">
    <property type="term" value="C:endoplasmic reticulum exit site"/>
    <property type="evidence" value="ECO:0007669"/>
    <property type="project" value="TreeGrafter"/>
</dbReference>
<dbReference type="EMBL" id="JANEYG010000021">
    <property type="protein sequence ID" value="KAJ8918937.1"/>
    <property type="molecule type" value="Genomic_DNA"/>
</dbReference>
<dbReference type="GO" id="GO:0007030">
    <property type="term" value="P:Golgi organization"/>
    <property type="evidence" value="ECO:0007669"/>
    <property type="project" value="TreeGrafter"/>
</dbReference>
<feature type="region of interest" description="Disordered" evidence="1">
    <location>
        <begin position="1"/>
        <end position="194"/>
    </location>
</feature>
<feature type="compositionally biased region" description="Polar residues" evidence="1">
    <location>
        <begin position="33"/>
        <end position="43"/>
    </location>
</feature>
<dbReference type="Proteomes" id="UP001159042">
    <property type="component" value="Unassembled WGS sequence"/>
</dbReference>
<reference evidence="2 3" key="1">
    <citation type="journal article" date="2023" name="Insect Mol. Biol.">
        <title>Genome sequencing provides insights into the evolution of gene families encoding plant cell wall-degrading enzymes in longhorned beetles.</title>
        <authorList>
            <person name="Shin N.R."/>
            <person name="Okamura Y."/>
            <person name="Kirsch R."/>
            <person name="Pauchet Y."/>
        </authorList>
    </citation>
    <scope>NUCLEOTIDE SEQUENCE [LARGE SCALE GENOMIC DNA]</scope>
    <source>
        <strain evidence="2">EAD_L_NR</strain>
    </source>
</reference>
<protein>
    <submittedName>
        <fullName evidence="2">Uncharacterized protein</fullName>
    </submittedName>
</protein>
<accession>A0AAV8VYF4</accession>
<dbReference type="PANTHER" id="PTHR13402:SF6">
    <property type="entry name" value="SECRETORY 16, ISOFORM I"/>
    <property type="match status" value="1"/>
</dbReference>